<sequence>MSPGNRGGAPFPSGQHTGGQAPLSAAELRRIRLPRAGRGYLADQVDEFVARIADALSGRVPMRPEEVREVRFAVAESGQRGYDQRPVDELLAEAERQLRTGRVAPTRLRTGADLLAARFRKSQRGYDFDEVDGFLDRAAEALDGQGRMTSTEVRNSRFSITSGLRRGYQAEAVDYLLDELEQELRSRGR</sequence>
<organism evidence="2 3">
    <name type="scientific">Solihabitans fulvus</name>
    <dbReference type="NCBI Taxonomy" id="1892852"/>
    <lineage>
        <taxon>Bacteria</taxon>
        <taxon>Bacillati</taxon>
        <taxon>Actinomycetota</taxon>
        <taxon>Actinomycetes</taxon>
        <taxon>Pseudonocardiales</taxon>
        <taxon>Pseudonocardiaceae</taxon>
        <taxon>Solihabitans</taxon>
    </lineage>
</organism>
<accession>A0A5B2WQV2</accession>
<gene>
    <name evidence="2" type="ORF">F0L68_34005</name>
</gene>
<comment type="caution">
    <text evidence="2">The sequence shown here is derived from an EMBL/GenBank/DDBJ whole genome shotgun (WGS) entry which is preliminary data.</text>
</comment>
<dbReference type="Gene3D" id="6.10.250.660">
    <property type="match status" value="3"/>
</dbReference>
<evidence type="ECO:0000256" key="1">
    <source>
        <dbReference type="SAM" id="MobiDB-lite"/>
    </source>
</evidence>
<evidence type="ECO:0000313" key="3">
    <source>
        <dbReference type="Proteomes" id="UP000323454"/>
    </source>
</evidence>
<proteinExistence type="predicted"/>
<feature type="region of interest" description="Disordered" evidence="1">
    <location>
        <begin position="1"/>
        <end position="23"/>
    </location>
</feature>
<reference evidence="2 3" key="2">
    <citation type="submission" date="2019-09" db="EMBL/GenBank/DDBJ databases">
        <authorList>
            <person name="Jin C."/>
        </authorList>
    </citation>
    <scope>NUCLEOTIDE SEQUENCE [LARGE SCALE GENOMIC DNA]</scope>
    <source>
        <strain evidence="2 3">AN110305</strain>
    </source>
</reference>
<name>A0A5B2WQV2_9PSEU</name>
<dbReference type="InterPro" id="IPR019933">
    <property type="entry name" value="DivIVA_domain"/>
</dbReference>
<dbReference type="OrthoDB" id="5198800at2"/>
<protein>
    <submittedName>
        <fullName evidence="2">DivIVA domain-containing protein</fullName>
    </submittedName>
</protein>
<dbReference type="EMBL" id="VUOB01000071">
    <property type="protein sequence ID" value="KAA2252906.1"/>
    <property type="molecule type" value="Genomic_DNA"/>
</dbReference>
<dbReference type="NCBIfam" id="TIGR03544">
    <property type="entry name" value="DivI1A_domain"/>
    <property type="match status" value="4"/>
</dbReference>
<dbReference type="AlphaFoldDB" id="A0A5B2WQV2"/>
<evidence type="ECO:0000313" key="2">
    <source>
        <dbReference type="EMBL" id="KAA2252906.1"/>
    </source>
</evidence>
<dbReference type="RefSeq" id="WP_149853994.1">
    <property type="nucleotide sequence ID" value="NZ_VUOB01000071.1"/>
</dbReference>
<reference evidence="2 3" key="1">
    <citation type="submission" date="2019-09" db="EMBL/GenBank/DDBJ databases">
        <title>Goodfellowia gen. nov., a new genus of the Pseudonocardineae related to Actinoalloteichus, containing Goodfellowia coeruleoviolacea gen. nov., comb. nov. gen. nov., comb. nov.</title>
        <authorList>
            <person name="Labeda D."/>
        </authorList>
    </citation>
    <scope>NUCLEOTIDE SEQUENCE [LARGE SCALE GENOMIC DNA]</scope>
    <source>
        <strain evidence="2 3">AN110305</strain>
    </source>
</reference>
<dbReference type="Proteomes" id="UP000323454">
    <property type="component" value="Unassembled WGS sequence"/>
</dbReference>
<keyword evidence="3" id="KW-1185">Reference proteome</keyword>